<reference evidence="1 2" key="1">
    <citation type="submission" date="2019-12" db="EMBL/GenBank/DDBJ databases">
        <authorList>
            <person name="Alioto T."/>
            <person name="Alioto T."/>
            <person name="Gomez Garrido J."/>
        </authorList>
    </citation>
    <scope>NUCLEOTIDE SEQUENCE [LARGE SCALE GENOMIC DNA]</scope>
</reference>
<evidence type="ECO:0000313" key="1">
    <source>
        <dbReference type="EMBL" id="CAA3028321.1"/>
    </source>
</evidence>
<sequence length="122" mass="13969">MIAKQMRKFETNLKRCKAENKEDFPGENEGESCFTVNSKNVKTTDGLFTVPVKQFEECNINFQNNLPTGASFYIGEVISIPQTKIRTQTQTQIGLNNKPPLLKSTRGRTQIMWTVEIIVRRN</sequence>
<organism evidence="1 2">
    <name type="scientific">Olea europaea subsp. europaea</name>
    <dbReference type="NCBI Taxonomy" id="158383"/>
    <lineage>
        <taxon>Eukaryota</taxon>
        <taxon>Viridiplantae</taxon>
        <taxon>Streptophyta</taxon>
        <taxon>Embryophyta</taxon>
        <taxon>Tracheophyta</taxon>
        <taxon>Spermatophyta</taxon>
        <taxon>Magnoliopsida</taxon>
        <taxon>eudicotyledons</taxon>
        <taxon>Gunneridae</taxon>
        <taxon>Pentapetalae</taxon>
        <taxon>asterids</taxon>
        <taxon>lamiids</taxon>
        <taxon>Lamiales</taxon>
        <taxon>Oleaceae</taxon>
        <taxon>Oleeae</taxon>
        <taxon>Olea</taxon>
    </lineage>
</organism>
<name>A0A8S0VDG6_OLEEU</name>
<evidence type="ECO:0000313" key="2">
    <source>
        <dbReference type="Proteomes" id="UP000594638"/>
    </source>
</evidence>
<comment type="caution">
    <text evidence="1">The sequence shown here is derived from an EMBL/GenBank/DDBJ whole genome shotgun (WGS) entry which is preliminary data.</text>
</comment>
<dbReference type="AlphaFoldDB" id="A0A8S0VDG6"/>
<gene>
    <name evidence="1" type="ORF">OLEA9_A064392</name>
</gene>
<dbReference type="Proteomes" id="UP000594638">
    <property type="component" value="Unassembled WGS sequence"/>
</dbReference>
<proteinExistence type="predicted"/>
<accession>A0A8S0VDG6</accession>
<protein>
    <submittedName>
        <fullName evidence="1">Uncharacterized protein</fullName>
    </submittedName>
</protein>
<dbReference type="Gramene" id="OE9A064392T1">
    <property type="protein sequence ID" value="OE9A064392C1"/>
    <property type="gene ID" value="OE9A064392"/>
</dbReference>
<keyword evidence="2" id="KW-1185">Reference proteome</keyword>
<dbReference type="EMBL" id="CACTIH010009249">
    <property type="protein sequence ID" value="CAA3028321.1"/>
    <property type="molecule type" value="Genomic_DNA"/>
</dbReference>